<gene>
    <name evidence="3" type="ORF">UV09_C0009G0026</name>
</gene>
<keyword evidence="2" id="KW-0472">Membrane</keyword>
<sequence>MAARRSLGFTLIEIIIVMALLAILSTALWSNFISAINKGKDSRRKQDLKTIVEALELYYNDEAYYPLELIWGGSLANPDDASLIYLQKIPNDPLSNRSYCYDRSDENTFIIYTNLENPNDSERLSIPVTCSADGLEYNYVLKSSNQE</sequence>
<accession>A0A0G0ZEH8</accession>
<protein>
    <submittedName>
        <fullName evidence="3">General secretion pathway protein G</fullName>
    </submittedName>
</protein>
<evidence type="ECO:0000313" key="4">
    <source>
        <dbReference type="Proteomes" id="UP000034320"/>
    </source>
</evidence>
<dbReference type="InterPro" id="IPR045584">
    <property type="entry name" value="Pilin-like"/>
</dbReference>
<evidence type="ECO:0000256" key="2">
    <source>
        <dbReference type="SAM" id="Phobius"/>
    </source>
</evidence>
<dbReference type="Pfam" id="PF07963">
    <property type="entry name" value="N_methyl"/>
    <property type="match status" value="1"/>
</dbReference>
<organism evidence="3 4">
    <name type="scientific">Candidatus Gottesmanbacteria bacterium GW2011_GWA2_42_18</name>
    <dbReference type="NCBI Taxonomy" id="1618442"/>
    <lineage>
        <taxon>Bacteria</taxon>
        <taxon>Candidatus Gottesmaniibacteriota</taxon>
    </lineage>
</organism>
<keyword evidence="1" id="KW-0488">Methylation</keyword>
<dbReference type="Gene3D" id="3.30.700.10">
    <property type="entry name" value="Glycoprotein, Type 4 Pilin"/>
    <property type="match status" value="1"/>
</dbReference>
<dbReference type="EMBL" id="LCDD01000009">
    <property type="protein sequence ID" value="KKS47087.1"/>
    <property type="molecule type" value="Genomic_DNA"/>
</dbReference>
<dbReference type="NCBIfam" id="TIGR02532">
    <property type="entry name" value="IV_pilin_GFxxxE"/>
    <property type="match status" value="1"/>
</dbReference>
<keyword evidence="2" id="KW-1133">Transmembrane helix</keyword>
<keyword evidence="2" id="KW-0812">Transmembrane</keyword>
<dbReference type="Proteomes" id="UP000034320">
    <property type="component" value="Unassembled WGS sequence"/>
</dbReference>
<feature type="transmembrane region" description="Helical" evidence="2">
    <location>
        <begin position="7"/>
        <end position="29"/>
    </location>
</feature>
<dbReference type="InterPro" id="IPR012902">
    <property type="entry name" value="N_methyl_site"/>
</dbReference>
<name>A0A0G0ZEH8_9BACT</name>
<proteinExistence type="predicted"/>
<dbReference type="GO" id="GO:0015627">
    <property type="term" value="C:type II protein secretion system complex"/>
    <property type="evidence" value="ECO:0007669"/>
    <property type="project" value="InterPro"/>
</dbReference>
<dbReference type="SUPFAM" id="SSF54523">
    <property type="entry name" value="Pili subunits"/>
    <property type="match status" value="1"/>
</dbReference>
<dbReference type="AlphaFoldDB" id="A0A0G0ZEH8"/>
<evidence type="ECO:0000313" key="3">
    <source>
        <dbReference type="EMBL" id="KKS47087.1"/>
    </source>
</evidence>
<comment type="caution">
    <text evidence="3">The sequence shown here is derived from an EMBL/GenBank/DDBJ whole genome shotgun (WGS) entry which is preliminary data.</text>
</comment>
<dbReference type="InterPro" id="IPR000983">
    <property type="entry name" value="Bac_GSPG_pilin"/>
</dbReference>
<dbReference type="GO" id="GO:0015628">
    <property type="term" value="P:protein secretion by the type II secretion system"/>
    <property type="evidence" value="ECO:0007669"/>
    <property type="project" value="InterPro"/>
</dbReference>
<reference evidence="3 4" key="1">
    <citation type="journal article" date="2015" name="Nature">
        <title>rRNA introns, odd ribosomes, and small enigmatic genomes across a large radiation of phyla.</title>
        <authorList>
            <person name="Brown C.T."/>
            <person name="Hug L.A."/>
            <person name="Thomas B.C."/>
            <person name="Sharon I."/>
            <person name="Castelle C.J."/>
            <person name="Singh A."/>
            <person name="Wilkins M.J."/>
            <person name="Williams K.H."/>
            <person name="Banfield J.F."/>
        </authorList>
    </citation>
    <scope>NUCLEOTIDE SEQUENCE [LARGE SCALE GENOMIC DNA]</scope>
</reference>
<dbReference type="PRINTS" id="PR00813">
    <property type="entry name" value="BCTERIALGSPG"/>
</dbReference>
<evidence type="ECO:0000256" key="1">
    <source>
        <dbReference type="ARBA" id="ARBA00022481"/>
    </source>
</evidence>